<accession>A0A1S2NBJ4</accession>
<dbReference type="PROSITE" id="PS50801">
    <property type="entry name" value="STAS"/>
    <property type="match status" value="1"/>
</dbReference>
<gene>
    <name evidence="3" type="ORF">LO55_3283</name>
</gene>
<dbReference type="EMBL" id="JRYB01000001">
    <property type="protein sequence ID" value="OIJ42438.1"/>
    <property type="molecule type" value="Genomic_DNA"/>
</dbReference>
<dbReference type="CDD" id="cd07041">
    <property type="entry name" value="STAS_RsbR_RsbS_like"/>
    <property type="match status" value="1"/>
</dbReference>
<organism evidence="3 4">
    <name type="scientific">Massilia timonae</name>
    <dbReference type="NCBI Taxonomy" id="47229"/>
    <lineage>
        <taxon>Bacteria</taxon>
        <taxon>Pseudomonadati</taxon>
        <taxon>Pseudomonadota</taxon>
        <taxon>Betaproteobacteria</taxon>
        <taxon>Burkholderiales</taxon>
        <taxon>Oxalobacteraceae</taxon>
        <taxon>Telluria group</taxon>
        <taxon>Massilia</taxon>
    </lineage>
</organism>
<evidence type="ECO:0000313" key="4">
    <source>
        <dbReference type="Proteomes" id="UP000180246"/>
    </source>
</evidence>
<proteinExistence type="predicted"/>
<dbReference type="InterPro" id="IPR025751">
    <property type="entry name" value="RsbRD_N_dom"/>
</dbReference>
<evidence type="ECO:0000256" key="1">
    <source>
        <dbReference type="ARBA" id="ARBA00022553"/>
    </source>
</evidence>
<dbReference type="Pfam" id="PF01740">
    <property type="entry name" value="STAS"/>
    <property type="match status" value="1"/>
</dbReference>
<dbReference type="AlphaFoldDB" id="A0A1S2NBJ4"/>
<protein>
    <submittedName>
        <fullName evidence="3">STAS domain protein</fullName>
    </submittedName>
</protein>
<evidence type="ECO:0000259" key="2">
    <source>
        <dbReference type="PROSITE" id="PS50801"/>
    </source>
</evidence>
<dbReference type="InterPro" id="IPR002645">
    <property type="entry name" value="STAS_dom"/>
</dbReference>
<sequence length="303" mass="32380">MTTANPLESLGILLREHGPAVLASWQAYVKQQAPGSTRAGMARLPGQCETLLAALADALRPGIAADIAHSAWQEVRTLLDEIAAERARSGSTPVETATFIFSLKQSLFNLLNDAFGDEPVVLADLVWQACSLLDQLGLYSLDAFQRGRDQVIARQSHELLELSTPVIDLWEGVLALPLVGTLDSVRAQVVMESVLQKIADSGATVAIIDITGVPAVDTLVAQHLMRTIAAARLMGAECMICGISPQIAQTMVHLGVEFSGVTTRATLAEAFAVSLQRRAMRGAFLRTGLPVDATAMTHCIDMQ</sequence>
<dbReference type="InterPro" id="IPR036513">
    <property type="entry name" value="STAS_dom_sf"/>
</dbReference>
<dbReference type="Gene3D" id="3.30.750.24">
    <property type="entry name" value="STAS domain"/>
    <property type="match status" value="1"/>
</dbReference>
<dbReference type="SUPFAM" id="SSF52091">
    <property type="entry name" value="SpoIIaa-like"/>
    <property type="match status" value="1"/>
</dbReference>
<dbReference type="Pfam" id="PF14361">
    <property type="entry name" value="RsbRD_N"/>
    <property type="match status" value="1"/>
</dbReference>
<dbReference type="InterPro" id="IPR051932">
    <property type="entry name" value="Bact_StressResp_Reg"/>
</dbReference>
<dbReference type="PANTHER" id="PTHR33745:SF3">
    <property type="entry name" value="RSBT CO-ANTAGONIST PROTEIN RSBRC"/>
    <property type="match status" value="1"/>
</dbReference>
<dbReference type="RefSeq" id="WP_083415364.1">
    <property type="nucleotide sequence ID" value="NZ_JRYB01000001.1"/>
</dbReference>
<name>A0A1S2NBJ4_9BURK</name>
<evidence type="ECO:0000313" key="3">
    <source>
        <dbReference type="EMBL" id="OIJ42438.1"/>
    </source>
</evidence>
<comment type="caution">
    <text evidence="3">The sequence shown here is derived from an EMBL/GenBank/DDBJ whole genome shotgun (WGS) entry which is preliminary data.</text>
</comment>
<keyword evidence="1" id="KW-0597">Phosphoprotein</keyword>
<reference evidence="3 4" key="1">
    <citation type="submission" date="2014-10" db="EMBL/GenBank/DDBJ databases">
        <authorList>
            <person name="Seo M.-J."/>
            <person name="Seok Y.J."/>
            <person name="Cha I.-T."/>
        </authorList>
    </citation>
    <scope>NUCLEOTIDE SEQUENCE [LARGE SCALE GENOMIC DNA]</scope>
    <source>
        <strain evidence="3 4">NEU</strain>
    </source>
</reference>
<feature type="domain" description="STAS" evidence="2">
    <location>
        <begin position="163"/>
        <end position="274"/>
    </location>
</feature>
<dbReference type="Proteomes" id="UP000180246">
    <property type="component" value="Unassembled WGS sequence"/>
</dbReference>
<dbReference type="PANTHER" id="PTHR33745">
    <property type="entry name" value="RSBT ANTAGONIST PROTEIN RSBS-RELATED"/>
    <property type="match status" value="1"/>
</dbReference>